<dbReference type="InterPro" id="IPR003329">
    <property type="entry name" value="Cytidylyl_trans"/>
</dbReference>
<dbReference type="CDD" id="cd19097">
    <property type="entry name" value="AKR_unchar"/>
    <property type="match status" value="1"/>
</dbReference>
<dbReference type="PANTHER" id="PTHR43312:SF1">
    <property type="entry name" value="NADP-DEPENDENT OXIDOREDUCTASE DOMAIN-CONTAINING PROTEIN"/>
    <property type="match status" value="1"/>
</dbReference>
<dbReference type="Gene3D" id="3.90.550.10">
    <property type="entry name" value="Spore Coat Polysaccharide Biosynthesis Protein SpsA, Chain A"/>
    <property type="match status" value="1"/>
</dbReference>
<dbReference type="SUPFAM" id="SSF51430">
    <property type="entry name" value="NAD(P)-linked oxidoreductase"/>
    <property type="match status" value="1"/>
</dbReference>
<dbReference type="Pfam" id="PF02348">
    <property type="entry name" value="CTP_transf_3"/>
    <property type="match status" value="1"/>
</dbReference>
<evidence type="ECO:0000313" key="3">
    <source>
        <dbReference type="Proteomes" id="UP001059672"/>
    </source>
</evidence>
<dbReference type="Proteomes" id="UP001059672">
    <property type="component" value="Chromosome"/>
</dbReference>
<reference evidence="2" key="1">
    <citation type="submission" date="2021-04" db="EMBL/GenBank/DDBJ databases">
        <title>Oceanospirillales bacteria with DddD are important DMSP degraders in coastal seawater.</title>
        <authorList>
            <person name="Liu J."/>
        </authorList>
    </citation>
    <scope>NUCLEOTIDE SEQUENCE</scope>
    <source>
        <strain evidence="2">D13-4</strain>
    </source>
</reference>
<gene>
    <name evidence="2" type="ORF">KDW96_20435</name>
</gene>
<dbReference type="InterPro" id="IPR020471">
    <property type="entry name" value="AKR"/>
</dbReference>
<dbReference type="SUPFAM" id="SSF53448">
    <property type="entry name" value="Nucleotide-diphospho-sugar transferases"/>
    <property type="match status" value="1"/>
</dbReference>
<organism evidence="2 3">
    <name type="scientific">Pseudomonas benzenivorans</name>
    <dbReference type="NCBI Taxonomy" id="556533"/>
    <lineage>
        <taxon>Bacteria</taxon>
        <taxon>Pseudomonadati</taxon>
        <taxon>Pseudomonadota</taxon>
        <taxon>Gammaproteobacteria</taxon>
        <taxon>Pseudomonadales</taxon>
        <taxon>Pseudomonadaceae</taxon>
        <taxon>Pseudomonas</taxon>
    </lineage>
</organism>
<dbReference type="InterPro" id="IPR036812">
    <property type="entry name" value="NAD(P)_OxRdtase_dom_sf"/>
</dbReference>
<dbReference type="RefSeq" id="WP_255838067.1">
    <property type="nucleotide sequence ID" value="NZ_CP073346.1"/>
</dbReference>
<dbReference type="EMBL" id="CP073346">
    <property type="protein sequence ID" value="UTW07483.1"/>
    <property type="molecule type" value="Genomic_DNA"/>
</dbReference>
<accession>A0ABY5H599</accession>
<dbReference type="InterPro" id="IPR053135">
    <property type="entry name" value="AKR2_Oxidoreductase"/>
</dbReference>
<dbReference type="PRINTS" id="PR00069">
    <property type="entry name" value="ALDKETRDTASE"/>
</dbReference>
<dbReference type="InterPro" id="IPR023210">
    <property type="entry name" value="NADP_OxRdtase_dom"/>
</dbReference>
<dbReference type="Gene3D" id="3.20.20.100">
    <property type="entry name" value="NADP-dependent oxidoreductase domain"/>
    <property type="match status" value="1"/>
</dbReference>
<name>A0ABY5H599_9PSED</name>
<dbReference type="InterPro" id="IPR029044">
    <property type="entry name" value="Nucleotide-diphossugar_trans"/>
</dbReference>
<evidence type="ECO:0000313" key="2">
    <source>
        <dbReference type="EMBL" id="UTW07483.1"/>
    </source>
</evidence>
<proteinExistence type="predicted"/>
<feature type="domain" description="NADP-dependent oxidoreductase" evidence="1">
    <location>
        <begin position="236"/>
        <end position="521"/>
    </location>
</feature>
<sequence length="543" mass="60623">MKSVAVLQARTNSSRLPGKVLLPINGIPLVVLAAKRAANTDRKVIVATSQEASDDALAAIIEGHGLACSRGSLENTLERVVHALSGYDDNTIVFRLTADNIFPDGSLLDEIEQDFIKRKLDYLCCNGEPSGLPYGMSAEITRLGHLREAARNSSSKYDQEHVTPYIIRKFGSEFFESYRSLNKGHFRCTIDCFDDYLGALRLFSNFDDAIHADPFDLIKYLESSPYQPMGSQPVPRLVLGAAQLGSNYGVANKIGQPSSSLSQELIKTAIANGVVYLDTARAYGNSEEIIGQALKSGWEGRVKIITKLSPLLECPADASTNSVRAFVDASIYQSCSALRVQSLDVLMLHRVSHIDEWDGAVWQRLQELLESGVIKELGVSIQSPEELEKALSELDLTFIQMPVNILDWRWDSIIPKIRAVKLERKLIIHVRSALLQGLLQSSDPRHWLKANVENAEVIIQWMKEQVELCSRLNIADLCLSYINSLDWVDGIAVGMESMQQLKENIEIFCRPVIREDEINKILASRPRLEESTLNPALWRMDQQ</sequence>
<dbReference type="PANTHER" id="PTHR43312">
    <property type="entry name" value="D-THREO-ALDOSE 1-DEHYDROGENASE"/>
    <property type="match status" value="1"/>
</dbReference>
<dbReference type="Pfam" id="PF00248">
    <property type="entry name" value="Aldo_ket_red"/>
    <property type="match status" value="1"/>
</dbReference>
<keyword evidence="3" id="KW-1185">Reference proteome</keyword>
<protein>
    <submittedName>
        <fullName evidence="2">Aldo/keto reductase</fullName>
    </submittedName>
</protein>
<evidence type="ECO:0000259" key="1">
    <source>
        <dbReference type="Pfam" id="PF00248"/>
    </source>
</evidence>